<name>A0A1I0ADY9_9GAMM</name>
<proteinExistence type="predicted"/>
<comment type="cofactor">
    <cofactor evidence="6">
        <name>Mg(2+)</name>
        <dbReference type="ChEBI" id="CHEBI:18420"/>
    </cofactor>
    <text evidence="6">Binds 1 Mg(2+) ion per trimer.</text>
</comment>
<keyword evidence="9" id="KW-1185">Reference proteome</keyword>
<keyword evidence="1" id="KW-0813">Transport</keyword>
<dbReference type="OrthoDB" id="350602at2"/>
<organism evidence="8 9">
    <name type="scientific">Thorsellia anophelis DSM 18579</name>
    <dbReference type="NCBI Taxonomy" id="1123402"/>
    <lineage>
        <taxon>Bacteria</taxon>
        <taxon>Pseudomonadati</taxon>
        <taxon>Pseudomonadota</taxon>
        <taxon>Gammaproteobacteria</taxon>
        <taxon>Enterobacterales</taxon>
        <taxon>Thorselliaceae</taxon>
        <taxon>Thorsellia</taxon>
    </lineage>
</organism>
<feature type="modified residue" description="Phosphohistidine; by HPr" evidence="7">
    <location>
        <position position="81"/>
    </location>
</feature>
<sequence length="114" mass="12537">MSDIDLSNMEQTVMELIINSGEARSYAMEALAAARAGDFDKADECIKSAREAEIRAHSVQTQLIGLDMGEGKVPVNLILVHAQDHIMTSMLAKEMAQEMINLYRVLNTNGIKLS</sequence>
<dbReference type="InterPro" id="IPR003188">
    <property type="entry name" value="PTS_IIA_lac/cel"/>
</dbReference>
<dbReference type="PIRSF" id="PIRSF000699">
    <property type="entry name" value="PTS_IILac_III"/>
    <property type="match status" value="1"/>
</dbReference>
<evidence type="ECO:0000313" key="9">
    <source>
        <dbReference type="Proteomes" id="UP000242642"/>
    </source>
</evidence>
<dbReference type="Pfam" id="PF02255">
    <property type="entry name" value="PTS_IIA"/>
    <property type="match status" value="1"/>
</dbReference>
<evidence type="ECO:0000256" key="4">
    <source>
        <dbReference type="ARBA" id="ARBA00022683"/>
    </source>
</evidence>
<accession>A0A1I0ADY9</accession>
<keyword evidence="6" id="KW-0479">Metal-binding</keyword>
<feature type="binding site" evidence="6">
    <location>
        <position position="84"/>
    </location>
    <ligand>
        <name>Mg(2+)</name>
        <dbReference type="ChEBI" id="CHEBI:18420"/>
        <note>ligand shared between all trimeric partners</note>
    </ligand>
</feature>
<keyword evidence="2" id="KW-0762">Sugar transport</keyword>
<dbReference type="PROSITE" id="PS51095">
    <property type="entry name" value="PTS_EIIA_TYPE_3"/>
    <property type="match status" value="1"/>
</dbReference>
<evidence type="ECO:0000256" key="6">
    <source>
        <dbReference type="PIRSR" id="PIRSR000699-2"/>
    </source>
</evidence>
<evidence type="ECO:0000256" key="5">
    <source>
        <dbReference type="PIRSR" id="PIRSR000699-1"/>
    </source>
</evidence>
<dbReference type="AlphaFoldDB" id="A0A1I0ADY9"/>
<evidence type="ECO:0000256" key="2">
    <source>
        <dbReference type="ARBA" id="ARBA00022597"/>
    </source>
</evidence>
<evidence type="ECO:0000256" key="7">
    <source>
        <dbReference type="PROSITE-ProRule" id="PRU00418"/>
    </source>
</evidence>
<dbReference type="GO" id="GO:0046872">
    <property type="term" value="F:metal ion binding"/>
    <property type="evidence" value="ECO:0007669"/>
    <property type="project" value="UniProtKB-KW"/>
</dbReference>
<dbReference type="PANTHER" id="PTHR34382:SF7">
    <property type="entry name" value="PTS SYSTEM N,N'-DIACETYLCHITOBIOSE-SPECIFIC EIIA COMPONENT"/>
    <property type="match status" value="1"/>
</dbReference>
<dbReference type="EMBL" id="FOHV01000005">
    <property type="protein sequence ID" value="SES92461.1"/>
    <property type="molecule type" value="Genomic_DNA"/>
</dbReference>
<dbReference type="RefSeq" id="WP_093318159.1">
    <property type="nucleotide sequence ID" value="NZ_FOHV01000005.1"/>
</dbReference>
<dbReference type="CDD" id="cd00215">
    <property type="entry name" value="PTS_IIA_lac"/>
    <property type="match status" value="1"/>
</dbReference>
<evidence type="ECO:0000313" key="8">
    <source>
        <dbReference type="EMBL" id="SES92461.1"/>
    </source>
</evidence>
<dbReference type="PANTHER" id="PTHR34382">
    <property type="entry name" value="PTS SYSTEM N,N'-DIACETYLCHITOBIOSE-SPECIFIC EIIA COMPONENT"/>
    <property type="match status" value="1"/>
</dbReference>
<evidence type="ECO:0000256" key="1">
    <source>
        <dbReference type="ARBA" id="ARBA00022448"/>
    </source>
</evidence>
<reference evidence="9" key="1">
    <citation type="submission" date="2016-10" db="EMBL/GenBank/DDBJ databases">
        <authorList>
            <person name="Varghese N."/>
            <person name="Submissions S."/>
        </authorList>
    </citation>
    <scope>NUCLEOTIDE SEQUENCE [LARGE SCALE GENOMIC DNA]</scope>
    <source>
        <strain evidence="9">DSM 18579</strain>
    </source>
</reference>
<dbReference type="Proteomes" id="UP000242642">
    <property type="component" value="Unassembled WGS sequence"/>
</dbReference>
<dbReference type="STRING" id="1123402.SAMN02583745_00913"/>
<dbReference type="Gene3D" id="1.20.58.80">
    <property type="entry name" value="Phosphotransferase system, lactose/cellobiose-type IIA subunit"/>
    <property type="match status" value="1"/>
</dbReference>
<keyword evidence="4" id="KW-0598">Phosphotransferase system</keyword>
<dbReference type="GO" id="GO:0009401">
    <property type="term" value="P:phosphoenolpyruvate-dependent sugar phosphotransferase system"/>
    <property type="evidence" value="ECO:0007669"/>
    <property type="project" value="UniProtKB-KW"/>
</dbReference>
<keyword evidence="3" id="KW-0808">Transferase</keyword>
<dbReference type="InterPro" id="IPR036542">
    <property type="entry name" value="PTS_IIA_lac/cel_sf"/>
</dbReference>
<dbReference type="SUPFAM" id="SSF46973">
    <property type="entry name" value="Enzyme IIa from lactose specific PTS, IIa-lac"/>
    <property type="match status" value="1"/>
</dbReference>
<gene>
    <name evidence="8" type="ORF">SAMN02583745_00913</name>
</gene>
<dbReference type="GO" id="GO:0016740">
    <property type="term" value="F:transferase activity"/>
    <property type="evidence" value="ECO:0007669"/>
    <property type="project" value="UniProtKB-KW"/>
</dbReference>
<evidence type="ECO:0000256" key="3">
    <source>
        <dbReference type="ARBA" id="ARBA00022679"/>
    </source>
</evidence>
<protein>
    <submittedName>
        <fullName evidence="8">PTS system, cellobiose-specific IIA component</fullName>
    </submittedName>
</protein>
<keyword evidence="6" id="KW-0460">Magnesium</keyword>
<feature type="active site" description="Tele-phosphohistidine intermediate" evidence="5">
    <location>
        <position position="81"/>
    </location>
</feature>